<dbReference type="PANTHER" id="PTHR23227:SF84">
    <property type="entry name" value="ENDONUCLEASE_EXONUCLEASE_PHOSPHATASE DOMAIN-CONTAINING PROTEIN"/>
    <property type="match status" value="1"/>
</dbReference>
<dbReference type="VEuPathDB" id="VectorBase:BGLB027035"/>
<dbReference type="GO" id="GO:0003824">
    <property type="term" value="F:catalytic activity"/>
    <property type="evidence" value="ECO:0007669"/>
    <property type="project" value="InterPro"/>
</dbReference>
<sequence>MPVFLVWVHEDSTKSEKQAQSQCTSRHKEKKRSSTLKLGTWNVRTLQTGLNENLPDIEDVRKSAIINDELSRLKVDIAALQETRLADSGSIKEKDNTLFWQGKAESEVREHGVGFAVKNTLLNTVELKCNGSERLLSLRLNTSIGHVTLICAYALTLSSTPEAKDMFYDNLLSAINEIPTTEQVIIFGELNARVGSDNSAWDSCIGRFGVGKVNENGQRLLEVCSLHSLCVTNTYFKTKPQHRVSWRHPRSKHWHQLDLIMIGRPQSDVSKMCHPDLQIQFAESFEREYKNISENTATEKWEHLKSTIQKTSLEIFGRKITKQNDWFDSKAVILAPVIRAKRDALATYKAKPTQRNLLNLKEARANAQRTARICANEYWVELSDSIQLAAQVGNIRGMYEGIKKALGPSQNKTAPLKSTTGEIITDKCQQMHRWVEHYSELYTTTSSVSDSALKAIIQLPTMNELDETPTLSELNKAIDNIAARKAPGCY</sequence>
<dbReference type="CDD" id="cd09076">
    <property type="entry name" value="L1-EN"/>
    <property type="match status" value="1"/>
</dbReference>
<accession>A0A2C9L4U2</accession>
<dbReference type="Proteomes" id="UP000076420">
    <property type="component" value="Unassembled WGS sequence"/>
</dbReference>
<dbReference type="SUPFAM" id="SSF56219">
    <property type="entry name" value="DNase I-like"/>
    <property type="match status" value="1"/>
</dbReference>
<evidence type="ECO:0000313" key="3">
    <source>
        <dbReference type="Proteomes" id="UP000076420"/>
    </source>
</evidence>
<dbReference type="PANTHER" id="PTHR23227">
    <property type="entry name" value="BUCENTAUR RELATED"/>
    <property type="match status" value="1"/>
</dbReference>
<dbReference type="InterPro" id="IPR036691">
    <property type="entry name" value="Endo/exonu/phosph_ase_sf"/>
</dbReference>
<protein>
    <recommendedName>
        <fullName evidence="1">Endonuclease/exonuclease/phosphatase domain-containing protein</fullName>
    </recommendedName>
</protein>
<dbReference type="AlphaFoldDB" id="A0A2C9L4U2"/>
<evidence type="ECO:0000259" key="1">
    <source>
        <dbReference type="Pfam" id="PF03372"/>
    </source>
</evidence>
<dbReference type="VEuPathDB" id="VectorBase:BGLAX_042485"/>
<dbReference type="KEGG" id="bgt:106069532"/>
<proteinExistence type="predicted"/>
<dbReference type="Gene3D" id="3.60.10.10">
    <property type="entry name" value="Endonuclease/exonuclease/phosphatase"/>
    <property type="match status" value="1"/>
</dbReference>
<dbReference type="Pfam" id="PF03372">
    <property type="entry name" value="Exo_endo_phos"/>
    <property type="match status" value="1"/>
</dbReference>
<feature type="domain" description="Endonuclease/exonuclease/phosphatase" evidence="1">
    <location>
        <begin position="39"/>
        <end position="222"/>
    </location>
</feature>
<evidence type="ECO:0000313" key="2">
    <source>
        <dbReference type="EnsemblMetazoa" id="BGLB027035-PA"/>
    </source>
</evidence>
<name>A0A2C9L4U2_BIOGL</name>
<dbReference type="InterPro" id="IPR027124">
    <property type="entry name" value="Swc5/CFDP1/2"/>
</dbReference>
<gene>
    <name evidence="2" type="primary">106069532</name>
</gene>
<reference evidence="2" key="1">
    <citation type="submission" date="2020-05" db="UniProtKB">
        <authorList>
            <consortium name="EnsemblMetazoa"/>
        </authorList>
    </citation>
    <scope>IDENTIFICATION</scope>
    <source>
        <strain evidence="2">BB02</strain>
    </source>
</reference>
<organism evidence="2 3">
    <name type="scientific">Biomphalaria glabrata</name>
    <name type="common">Bloodfluke planorb</name>
    <name type="synonym">Freshwater snail</name>
    <dbReference type="NCBI Taxonomy" id="6526"/>
    <lineage>
        <taxon>Eukaryota</taxon>
        <taxon>Metazoa</taxon>
        <taxon>Spiralia</taxon>
        <taxon>Lophotrochozoa</taxon>
        <taxon>Mollusca</taxon>
        <taxon>Gastropoda</taxon>
        <taxon>Heterobranchia</taxon>
        <taxon>Euthyneura</taxon>
        <taxon>Panpulmonata</taxon>
        <taxon>Hygrophila</taxon>
        <taxon>Lymnaeoidea</taxon>
        <taxon>Planorbidae</taxon>
        <taxon>Biomphalaria</taxon>
    </lineage>
</organism>
<dbReference type="InterPro" id="IPR005135">
    <property type="entry name" value="Endo/exonuclease/phosphatase"/>
</dbReference>
<dbReference type="EnsemblMetazoa" id="BGLB027035-RA">
    <property type="protein sequence ID" value="BGLB027035-PA"/>
    <property type="gene ID" value="BGLB027035"/>
</dbReference>